<gene>
    <name evidence="1" type="ORF">KEM09_04715</name>
</gene>
<sequence>MKQFVLVLSVVVLLVMSSCSRRQLQVTVSNPSELDRNNELVAISLNNNKLEGDVFSVKDEVSHQIIKSQLIDIDEDGAADEIVFLANLPANASKQFVITTGGKADADDSIRTFARFAPERTDDFAWENDRVAFRTYGPEAQRMAEAGEPGGTLSSGVDCWLKKVDYSIINKWYQGNVDEPGYYHIDHGEGLDNYHVGPSRGCGGTGVMVDGHLYTSKNFTSYKVLNNGPVLSDFVLEYEAYAADDQLIKETKHVSIALGSNFTKYIIEVEGTDTLTVGLTLHDNEGLVSINEPAGWINYHTPHKGEMLSSAIIAQPGYLAGTDMVESDVKDESHALMHLKVIDGKAVFFAGFNWSASKQFTSNKEWEQHLTQQAKALASPLEIIVR</sequence>
<dbReference type="EMBL" id="JAGUCN010000003">
    <property type="protein sequence ID" value="MBS2210690.1"/>
    <property type="molecule type" value="Genomic_DNA"/>
</dbReference>
<proteinExistence type="predicted"/>
<reference evidence="1 2" key="1">
    <citation type="journal article" date="2014" name="Int. J. Syst. Evol. Microbiol.">
        <title>Carboxylicivirga gen. nov. in the family Marinilabiliaceae with two novel species, Carboxylicivirga mesophila sp. nov. and Carboxylicivirga taeanensis sp. nov., and reclassification of Cytophaga fermentans as Saccharicrinis fermentans gen. nov., comb. nov.</title>
        <authorList>
            <person name="Yang S.H."/>
            <person name="Seo H.S."/>
            <person name="Woo J.H."/>
            <person name="Oh H.M."/>
            <person name="Jang H."/>
            <person name="Lee J.H."/>
            <person name="Kim S.J."/>
            <person name="Kwon K.K."/>
        </authorList>
    </citation>
    <scope>NUCLEOTIDE SEQUENCE [LARGE SCALE GENOMIC DNA]</scope>
    <source>
        <strain evidence="1 2">JCM 18290</strain>
    </source>
</reference>
<dbReference type="InterPro" id="IPR032342">
    <property type="entry name" value="DUF4861"/>
</dbReference>
<comment type="caution">
    <text evidence="1">The sequence shown here is derived from an EMBL/GenBank/DDBJ whole genome shotgun (WGS) entry which is preliminary data.</text>
</comment>
<dbReference type="PROSITE" id="PS51257">
    <property type="entry name" value="PROKAR_LIPOPROTEIN"/>
    <property type="match status" value="1"/>
</dbReference>
<dbReference type="Pfam" id="PF16153">
    <property type="entry name" value="DUF4861"/>
    <property type="match status" value="1"/>
</dbReference>
<name>A0ABS5K6S6_9BACT</name>
<evidence type="ECO:0000313" key="2">
    <source>
        <dbReference type="Proteomes" id="UP000721861"/>
    </source>
</evidence>
<evidence type="ECO:0000313" key="1">
    <source>
        <dbReference type="EMBL" id="MBS2210690.1"/>
    </source>
</evidence>
<dbReference type="Proteomes" id="UP000721861">
    <property type="component" value="Unassembled WGS sequence"/>
</dbReference>
<keyword evidence="2" id="KW-1185">Reference proteome</keyword>
<dbReference type="RefSeq" id="WP_212226146.1">
    <property type="nucleotide sequence ID" value="NZ_JAGUCN010000003.1"/>
</dbReference>
<organism evidence="1 2">
    <name type="scientific">Carboxylicivirga mesophila</name>
    <dbReference type="NCBI Taxonomy" id="1166478"/>
    <lineage>
        <taxon>Bacteria</taxon>
        <taxon>Pseudomonadati</taxon>
        <taxon>Bacteroidota</taxon>
        <taxon>Bacteroidia</taxon>
        <taxon>Marinilabiliales</taxon>
        <taxon>Marinilabiliaceae</taxon>
        <taxon>Carboxylicivirga</taxon>
    </lineage>
</organism>
<accession>A0ABS5K6S6</accession>
<protein>
    <submittedName>
        <fullName evidence="1">DUF4861 family protein</fullName>
    </submittedName>
</protein>